<feature type="non-terminal residue" evidence="2">
    <location>
        <position position="1"/>
    </location>
</feature>
<feature type="compositionally biased region" description="Polar residues" evidence="1">
    <location>
        <begin position="1"/>
        <end position="10"/>
    </location>
</feature>
<evidence type="ECO:0000313" key="2">
    <source>
        <dbReference type="EMBL" id="KAJ1966673.1"/>
    </source>
</evidence>
<protein>
    <submittedName>
        <fullName evidence="2">Uncharacterized protein</fullName>
    </submittedName>
</protein>
<feature type="compositionally biased region" description="Polar residues" evidence="1">
    <location>
        <begin position="33"/>
        <end position="52"/>
    </location>
</feature>
<reference evidence="2" key="1">
    <citation type="submission" date="2022-07" db="EMBL/GenBank/DDBJ databases">
        <title>Phylogenomic reconstructions and comparative analyses of Kickxellomycotina fungi.</title>
        <authorList>
            <person name="Reynolds N.K."/>
            <person name="Stajich J.E."/>
            <person name="Barry K."/>
            <person name="Grigoriev I.V."/>
            <person name="Crous P."/>
            <person name="Smith M.E."/>
        </authorList>
    </citation>
    <scope>NUCLEOTIDE SEQUENCE</scope>
    <source>
        <strain evidence="2">RSA 1196</strain>
    </source>
</reference>
<organism evidence="2 3">
    <name type="scientific">Dispira parvispora</name>
    <dbReference type="NCBI Taxonomy" id="1520584"/>
    <lineage>
        <taxon>Eukaryota</taxon>
        <taxon>Fungi</taxon>
        <taxon>Fungi incertae sedis</taxon>
        <taxon>Zoopagomycota</taxon>
        <taxon>Kickxellomycotina</taxon>
        <taxon>Dimargaritomycetes</taxon>
        <taxon>Dimargaritales</taxon>
        <taxon>Dimargaritaceae</taxon>
        <taxon>Dispira</taxon>
    </lineage>
</organism>
<dbReference type="AlphaFoldDB" id="A0A9W8AWZ8"/>
<sequence>HPLANNQTDPGIQLHRKSHADTCSKALAPSKRLSCQTPPQESHLRTLTTSDPHSPPLLHHVRRDQSE</sequence>
<evidence type="ECO:0000256" key="1">
    <source>
        <dbReference type="SAM" id="MobiDB-lite"/>
    </source>
</evidence>
<keyword evidence="3" id="KW-1185">Reference proteome</keyword>
<feature type="region of interest" description="Disordered" evidence="1">
    <location>
        <begin position="1"/>
        <end position="67"/>
    </location>
</feature>
<accession>A0A9W8AWZ8</accession>
<name>A0A9W8AWZ8_9FUNG</name>
<dbReference type="EMBL" id="JANBPY010000477">
    <property type="protein sequence ID" value="KAJ1966673.1"/>
    <property type="molecule type" value="Genomic_DNA"/>
</dbReference>
<evidence type="ECO:0000313" key="3">
    <source>
        <dbReference type="Proteomes" id="UP001150925"/>
    </source>
</evidence>
<gene>
    <name evidence="2" type="ORF">IWQ62_002319</name>
</gene>
<proteinExistence type="predicted"/>
<dbReference type="Proteomes" id="UP001150925">
    <property type="component" value="Unassembled WGS sequence"/>
</dbReference>
<comment type="caution">
    <text evidence="2">The sequence shown here is derived from an EMBL/GenBank/DDBJ whole genome shotgun (WGS) entry which is preliminary data.</text>
</comment>